<reference evidence="1" key="1">
    <citation type="submission" date="2022-07" db="EMBL/GenBank/DDBJ databases">
        <title>Phylogenomic reconstructions and comparative analyses of Kickxellomycotina fungi.</title>
        <authorList>
            <person name="Reynolds N.K."/>
            <person name="Stajich J.E."/>
            <person name="Barry K."/>
            <person name="Grigoriev I.V."/>
            <person name="Crous P."/>
            <person name="Smith M.E."/>
        </authorList>
    </citation>
    <scope>NUCLEOTIDE SEQUENCE</scope>
    <source>
        <strain evidence="1">CBS 190363</strain>
    </source>
</reference>
<proteinExistence type="predicted"/>
<feature type="non-terminal residue" evidence="1">
    <location>
        <position position="314"/>
    </location>
</feature>
<gene>
    <name evidence="1" type="ORF">IWW38_005346</name>
</gene>
<dbReference type="Proteomes" id="UP001139981">
    <property type="component" value="Unassembled WGS sequence"/>
</dbReference>
<dbReference type="EMBL" id="JANBVB010002443">
    <property type="protein sequence ID" value="KAJ2885205.1"/>
    <property type="molecule type" value="Genomic_DNA"/>
</dbReference>
<keyword evidence="2" id="KW-1185">Reference proteome</keyword>
<organism evidence="1 2">
    <name type="scientific">Coemansia aciculifera</name>
    <dbReference type="NCBI Taxonomy" id="417176"/>
    <lineage>
        <taxon>Eukaryota</taxon>
        <taxon>Fungi</taxon>
        <taxon>Fungi incertae sedis</taxon>
        <taxon>Zoopagomycota</taxon>
        <taxon>Kickxellomycotina</taxon>
        <taxon>Kickxellomycetes</taxon>
        <taxon>Kickxellales</taxon>
        <taxon>Kickxellaceae</taxon>
        <taxon>Coemansia</taxon>
    </lineage>
</organism>
<protein>
    <submittedName>
        <fullName evidence="1">Uncharacterized protein</fullName>
    </submittedName>
</protein>
<sequence length="314" mass="35022">MVVTGVFNIIINPAYTIFIWHYHDAYGIRNLMCLACAMGVVFWAAVMTWRLNKRWGNIHLSASVVYTVQVVFVYTCYVVIPLISSVRFSAARRRMALNSGQDTEQGSVAFDPDDLFHAGNDTIKREFLNDMQTTGKHQEVKRFAASCFCTELVSFLDVLQAFKNCVYQDMLTSTLQQQSSAHLDNNANSEPRIEIQSIATTTSTQGSNVSAQNWGVQSMFNEPTTHSSESQAAISARTSLVHGHKDFAHALFNRDSIRSALRPKRKHPSRPSKHSTSVYNQANANLQSLTAGITKTMAHAFPEQGINGQTEFSE</sequence>
<evidence type="ECO:0000313" key="1">
    <source>
        <dbReference type="EMBL" id="KAJ2885205.1"/>
    </source>
</evidence>
<evidence type="ECO:0000313" key="2">
    <source>
        <dbReference type="Proteomes" id="UP001139981"/>
    </source>
</evidence>
<accession>A0ACC1LVS0</accession>
<comment type="caution">
    <text evidence="1">The sequence shown here is derived from an EMBL/GenBank/DDBJ whole genome shotgun (WGS) entry which is preliminary data.</text>
</comment>
<name>A0ACC1LVS0_9FUNG</name>